<protein>
    <submittedName>
        <fullName evidence="11">OPT family small oligopeptide transporter</fullName>
    </submittedName>
</protein>
<keyword evidence="3" id="KW-0813">Transport</keyword>
<evidence type="ECO:0000256" key="7">
    <source>
        <dbReference type="ARBA" id="ARBA00022989"/>
    </source>
</evidence>
<dbReference type="AlphaFoldDB" id="A0A9P6KUN6"/>
<dbReference type="InterPro" id="IPR004648">
    <property type="entry name" value="Oligpept_transpt"/>
</dbReference>
<feature type="transmembrane region" description="Helical" evidence="10">
    <location>
        <begin position="737"/>
        <end position="760"/>
    </location>
</feature>
<keyword evidence="4 10" id="KW-0812">Transmembrane</keyword>
<feature type="transmembrane region" description="Helical" evidence="10">
    <location>
        <begin position="335"/>
        <end position="354"/>
    </location>
</feature>
<feature type="transmembrane region" description="Helical" evidence="10">
    <location>
        <begin position="301"/>
        <end position="323"/>
    </location>
</feature>
<feature type="region of interest" description="Disordered" evidence="9">
    <location>
        <begin position="1"/>
        <end position="28"/>
    </location>
</feature>
<keyword evidence="5" id="KW-0571">Peptide transport</keyword>
<evidence type="ECO:0000313" key="12">
    <source>
        <dbReference type="Proteomes" id="UP000756921"/>
    </source>
</evidence>
<dbReference type="OrthoDB" id="9986677at2759"/>
<feature type="transmembrane region" description="Helical" evidence="10">
    <location>
        <begin position="117"/>
        <end position="134"/>
    </location>
</feature>
<evidence type="ECO:0000256" key="6">
    <source>
        <dbReference type="ARBA" id="ARBA00022927"/>
    </source>
</evidence>
<reference evidence="11" key="1">
    <citation type="journal article" date="2020" name="Mol. Plant Microbe Interact.">
        <title>Genome Sequence of the Biocontrol Agent Coniothyrium minitans strain Conio (IMI 134523).</title>
        <authorList>
            <person name="Patel D."/>
            <person name="Shittu T.A."/>
            <person name="Baroncelli R."/>
            <person name="Muthumeenakshi S."/>
            <person name="Osborne T.H."/>
            <person name="Janganan T.K."/>
            <person name="Sreenivasaprasad S."/>
        </authorList>
    </citation>
    <scope>NUCLEOTIDE SEQUENCE</scope>
    <source>
        <strain evidence="11">Conio</strain>
    </source>
</reference>
<dbReference type="PANTHER" id="PTHR22601">
    <property type="entry name" value="ISP4 LIKE PROTEIN"/>
    <property type="match status" value="1"/>
</dbReference>
<keyword evidence="12" id="KW-1185">Reference proteome</keyword>
<evidence type="ECO:0000256" key="5">
    <source>
        <dbReference type="ARBA" id="ARBA00022856"/>
    </source>
</evidence>
<evidence type="ECO:0000256" key="1">
    <source>
        <dbReference type="ARBA" id="ARBA00004141"/>
    </source>
</evidence>
<evidence type="ECO:0000256" key="4">
    <source>
        <dbReference type="ARBA" id="ARBA00022692"/>
    </source>
</evidence>
<accession>A0A9P6KUN6</accession>
<dbReference type="GO" id="GO:0035673">
    <property type="term" value="F:oligopeptide transmembrane transporter activity"/>
    <property type="evidence" value="ECO:0007669"/>
    <property type="project" value="InterPro"/>
</dbReference>
<feature type="transmembrane region" description="Helical" evidence="10">
    <location>
        <begin position="571"/>
        <end position="593"/>
    </location>
</feature>
<evidence type="ECO:0000256" key="2">
    <source>
        <dbReference type="ARBA" id="ARBA00008807"/>
    </source>
</evidence>
<evidence type="ECO:0000256" key="9">
    <source>
        <dbReference type="SAM" id="MobiDB-lite"/>
    </source>
</evidence>
<feature type="transmembrane region" description="Helical" evidence="10">
    <location>
        <begin position="259"/>
        <end position="281"/>
    </location>
</feature>
<evidence type="ECO:0000256" key="10">
    <source>
        <dbReference type="SAM" id="Phobius"/>
    </source>
</evidence>
<dbReference type="NCBIfam" id="TIGR00728">
    <property type="entry name" value="OPT_sfam"/>
    <property type="match status" value="1"/>
</dbReference>
<proteinExistence type="inferred from homology"/>
<comment type="similarity">
    <text evidence="2">Belongs to the oligopeptide OPT transporter family.</text>
</comment>
<comment type="subcellular location">
    <subcellularLocation>
        <location evidence="1">Membrane</location>
        <topology evidence="1">Multi-pass membrane protein</topology>
    </subcellularLocation>
</comment>
<dbReference type="NCBIfam" id="TIGR00727">
    <property type="entry name" value="ISP4_OPT"/>
    <property type="match status" value="1"/>
</dbReference>
<dbReference type="InterPro" id="IPR004813">
    <property type="entry name" value="OPT"/>
</dbReference>
<feature type="transmembrane region" description="Helical" evidence="10">
    <location>
        <begin position="193"/>
        <end position="214"/>
    </location>
</feature>
<evidence type="ECO:0000313" key="11">
    <source>
        <dbReference type="EMBL" id="KAF9738984.1"/>
    </source>
</evidence>
<name>A0A9P6KUN6_9PLEO</name>
<feature type="transmembrane region" description="Helical" evidence="10">
    <location>
        <begin position="87"/>
        <end position="105"/>
    </location>
</feature>
<feature type="transmembrane region" description="Helical" evidence="10">
    <location>
        <begin position="661"/>
        <end position="679"/>
    </location>
</feature>
<evidence type="ECO:0000256" key="3">
    <source>
        <dbReference type="ARBA" id="ARBA00022448"/>
    </source>
</evidence>
<dbReference type="Pfam" id="PF03169">
    <property type="entry name" value="OPT"/>
    <property type="match status" value="1"/>
</dbReference>
<feature type="transmembrane region" description="Helical" evidence="10">
    <location>
        <begin position="461"/>
        <end position="481"/>
    </location>
</feature>
<dbReference type="Proteomes" id="UP000756921">
    <property type="component" value="Unassembled WGS sequence"/>
</dbReference>
<feature type="transmembrane region" description="Helical" evidence="10">
    <location>
        <begin position="708"/>
        <end position="725"/>
    </location>
</feature>
<comment type="caution">
    <text evidence="11">The sequence shown here is derived from an EMBL/GenBank/DDBJ whole genome shotgun (WGS) entry which is preliminary data.</text>
</comment>
<feature type="transmembrane region" description="Helical" evidence="10">
    <location>
        <begin position="487"/>
        <end position="510"/>
    </location>
</feature>
<dbReference type="GO" id="GO:0016020">
    <property type="term" value="C:membrane"/>
    <property type="evidence" value="ECO:0007669"/>
    <property type="project" value="UniProtKB-SubCell"/>
</dbReference>
<feature type="transmembrane region" description="Helical" evidence="10">
    <location>
        <begin position="408"/>
        <end position="428"/>
    </location>
</feature>
<gene>
    <name evidence="11" type="ORF">PMIN01_01618</name>
</gene>
<keyword evidence="8 10" id="KW-0472">Membrane</keyword>
<sequence>MNELANEKATYSTSVETGPPHITEKTHQWDPNLKQDKIDELHAATVDGDPETIKRAEKDFLDDSPYDEVRAAVRNTDGGEPANTVRAWILGMIFVTVASGINMFLSMRSPAINFPNIVVLLVVYPFGVLWAKVMPTRQFNTFGVKWTLNTGPFNIKEHAVITIMAGISINYAYSTDALLALLAKPLYNLPMSWGFQLLFTLSSQVIGIALAGLFRRFLVWPAAIIWPNQFSNTALLHAFHAPKVVEENANGWRISPMRYFLYVMGGMFVYYWFPGVIWQGLQVFAFITWIKPNNVVVNQLFGGYTGLSLIPITFDWTYVSSYLQDPLLAPAHAHINTLIGLLVFVIITTLGISFTNSWYGDYLPINTSTTFDNTQAAYNVTNILGPNFTFDLAKYKEYSPMFLAPTLALNYGLSFAALTSSIVHAIVFHRKEIWYRFKAARNQEPDIHMKLMMKYAPCPDWWYGILFAVSVAFGLATILAYDSQIPWWAYFVSLIVALIFIIPTCMIYGITNIMLSLNIIAPFLAGYMIPGKPIGVMIFKVYSTITLGQAQLFSADLKLAHYMKIPPKTAFTAQLVATVWASFVQIAVMNWTLGKYVSRTHSTETTAANVCTCHSIPDICTRLQKSNFTCPNGRAFFSSSIVWGVIGPHRMFGPGSTYSSIHYYWLIGAALPVLFFFLMRTAPKSPLRYLNAPVMLGAMGWLPPATPLSFSSWALWGLLFNYCIMRRFHGWWHKYNYITAAGLDAGLIISTIVIFFAITFKEYSIPWWGNEKPFETTDYLNTAIRKTVAEGEIFGPKTW</sequence>
<dbReference type="EMBL" id="WJXW01000002">
    <property type="protein sequence ID" value="KAF9738984.1"/>
    <property type="molecule type" value="Genomic_DNA"/>
</dbReference>
<dbReference type="GO" id="GO:0015031">
    <property type="term" value="P:protein transport"/>
    <property type="evidence" value="ECO:0007669"/>
    <property type="project" value="UniProtKB-KW"/>
</dbReference>
<organism evidence="11 12">
    <name type="scientific">Paraphaeosphaeria minitans</name>
    <dbReference type="NCBI Taxonomy" id="565426"/>
    <lineage>
        <taxon>Eukaryota</taxon>
        <taxon>Fungi</taxon>
        <taxon>Dikarya</taxon>
        <taxon>Ascomycota</taxon>
        <taxon>Pezizomycotina</taxon>
        <taxon>Dothideomycetes</taxon>
        <taxon>Pleosporomycetidae</taxon>
        <taxon>Pleosporales</taxon>
        <taxon>Massarineae</taxon>
        <taxon>Didymosphaeriaceae</taxon>
        <taxon>Paraphaeosphaeria</taxon>
    </lineage>
</organism>
<keyword evidence="6" id="KW-0653">Protein transport</keyword>
<feature type="transmembrane region" description="Helical" evidence="10">
    <location>
        <begin position="155"/>
        <end position="173"/>
    </location>
</feature>
<keyword evidence="7 10" id="KW-1133">Transmembrane helix</keyword>
<evidence type="ECO:0000256" key="8">
    <source>
        <dbReference type="ARBA" id="ARBA00023136"/>
    </source>
</evidence>